<comment type="caution">
    <text evidence="2">The sequence shown here is derived from an EMBL/GenBank/DDBJ whole genome shotgun (WGS) entry which is preliminary data.</text>
</comment>
<keyword evidence="1" id="KW-1133">Transmembrane helix</keyword>
<accession>A0A830ED78</accession>
<evidence type="ECO:0000313" key="3">
    <source>
        <dbReference type="Proteomes" id="UP000653099"/>
    </source>
</evidence>
<dbReference type="AlphaFoldDB" id="A0A830ED78"/>
<feature type="transmembrane region" description="Helical" evidence="1">
    <location>
        <begin position="238"/>
        <end position="259"/>
    </location>
</feature>
<name>A0A830ED78_9EURY</name>
<evidence type="ECO:0008006" key="4">
    <source>
        <dbReference type="Google" id="ProtNLM"/>
    </source>
</evidence>
<organism evidence="2 3">
    <name type="scientific">Halobellus salinus</name>
    <dbReference type="NCBI Taxonomy" id="931585"/>
    <lineage>
        <taxon>Archaea</taxon>
        <taxon>Methanobacteriati</taxon>
        <taxon>Methanobacteriota</taxon>
        <taxon>Stenosarchaea group</taxon>
        <taxon>Halobacteria</taxon>
        <taxon>Halobacteriales</taxon>
        <taxon>Haloferacaceae</taxon>
        <taxon>Halobellus</taxon>
    </lineage>
</organism>
<feature type="transmembrane region" description="Helical" evidence="1">
    <location>
        <begin position="271"/>
        <end position="292"/>
    </location>
</feature>
<feature type="transmembrane region" description="Helical" evidence="1">
    <location>
        <begin position="181"/>
        <end position="204"/>
    </location>
</feature>
<dbReference type="EMBL" id="BMOC01000016">
    <property type="protein sequence ID" value="GGJ12849.1"/>
    <property type="molecule type" value="Genomic_DNA"/>
</dbReference>
<dbReference type="Proteomes" id="UP000653099">
    <property type="component" value="Unassembled WGS sequence"/>
</dbReference>
<keyword evidence="3" id="KW-1185">Reference proteome</keyword>
<proteinExistence type="predicted"/>
<keyword evidence="1" id="KW-0472">Membrane</keyword>
<protein>
    <recommendedName>
        <fullName evidence="4">Glycerophosphoryl diester phosphodiesterase membrane domain-containing protein</fullName>
    </recommendedName>
</protein>
<keyword evidence="1" id="KW-0812">Transmembrane</keyword>
<evidence type="ECO:0000256" key="1">
    <source>
        <dbReference type="SAM" id="Phobius"/>
    </source>
</evidence>
<feature type="transmembrane region" description="Helical" evidence="1">
    <location>
        <begin position="144"/>
        <end position="169"/>
    </location>
</feature>
<reference evidence="2" key="1">
    <citation type="journal article" date="2014" name="Int. J. Syst. Evol. Microbiol.">
        <title>Complete genome sequence of Corynebacterium casei LMG S-19264T (=DSM 44701T), isolated from a smear-ripened cheese.</title>
        <authorList>
            <consortium name="US DOE Joint Genome Institute (JGI-PGF)"/>
            <person name="Walter F."/>
            <person name="Albersmeier A."/>
            <person name="Kalinowski J."/>
            <person name="Ruckert C."/>
        </authorList>
    </citation>
    <scope>NUCLEOTIDE SEQUENCE</scope>
    <source>
        <strain evidence="2">JCM 14359</strain>
    </source>
</reference>
<gene>
    <name evidence="2" type="ORF">GCM10008995_23400</name>
</gene>
<reference evidence="2" key="2">
    <citation type="submission" date="2020-09" db="EMBL/GenBank/DDBJ databases">
        <authorList>
            <person name="Sun Q."/>
            <person name="Ohkuma M."/>
        </authorList>
    </citation>
    <scope>NUCLEOTIDE SEQUENCE</scope>
    <source>
        <strain evidence="2">JCM 14359</strain>
    </source>
</reference>
<evidence type="ECO:0000313" key="2">
    <source>
        <dbReference type="EMBL" id="GGJ12849.1"/>
    </source>
</evidence>
<sequence>MSKRTGSATRSSSTVDGPLTCDVGPTIRARDDTDGCGCLECRNIDTTTTNRTVLDALVWSVRPCRSHPSIVAFAGVIILGNRLLETGLTAAFPTPAVGVVEGVAAFALVVSIRAYAGTVVAGELTGEPVTVREGLYRSLARTPALIGVVLLVAFSVLVIPSLVSLPLLLLLGLTLGSPVGVVGFPLTAAVGVLVVAVPSLFLLFKFWFAPEACVIGQYGPIEALEVSWRLTTNYRGRFALIIVIVIGSAISTHLPTAFLEFGTGSALVSPVLSVASASVGELLSVAWASAYAHTYVKNIVL</sequence>